<evidence type="ECO:0000259" key="1">
    <source>
        <dbReference type="Pfam" id="PF00534"/>
    </source>
</evidence>
<evidence type="ECO:0000313" key="2">
    <source>
        <dbReference type="EMBL" id="UOQ69531.1"/>
    </source>
</evidence>
<evidence type="ECO:0000313" key="3">
    <source>
        <dbReference type="Proteomes" id="UP000830401"/>
    </source>
</evidence>
<dbReference type="PANTHER" id="PTHR45947">
    <property type="entry name" value="SULFOQUINOVOSYL TRANSFERASE SQD2"/>
    <property type="match status" value="1"/>
</dbReference>
<accession>A0ABY4GF22</accession>
<dbReference type="Proteomes" id="UP000830401">
    <property type="component" value="Plasmid unnamed5"/>
</dbReference>
<geneLocation type="plasmid" evidence="2 3">
    <name>unnamed5</name>
</geneLocation>
<protein>
    <submittedName>
        <fullName evidence="2">Glycosyltransferase family 4 protein</fullName>
    </submittedName>
</protein>
<dbReference type="EMBL" id="CP095066">
    <property type="protein sequence ID" value="UOQ69531.1"/>
    <property type="molecule type" value="Genomic_DNA"/>
</dbReference>
<reference evidence="2" key="1">
    <citation type="submission" date="2022-04" db="EMBL/GenBank/DDBJ databases">
        <title>Hymenobacter sp. isolated from the air.</title>
        <authorList>
            <person name="Won M."/>
            <person name="Lee C.-M."/>
            <person name="Woen H.-Y."/>
            <person name="Kwon S.-W."/>
        </authorList>
    </citation>
    <scope>NUCLEOTIDE SEQUENCE</scope>
    <source>
        <strain evidence="2">5420S-77</strain>
        <plasmid evidence="2">unnamed5</plasmid>
    </source>
</reference>
<dbReference type="InterPro" id="IPR001296">
    <property type="entry name" value="Glyco_trans_1"/>
</dbReference>
<keyword evidence="2" id="KW-0614">Plasmid</keyword>
<organism evidence="2 3">
    <name type="scientific">Hymenobacter volaticus</name>
    <dbReference type="NCBI Taxonomy" id="2932254"/>
    <lineage>
        <taxon>Bacteria</taxon>
        <taxon>Pseudomonadati</taxon>
        <taxon>Bacteroidota</taxon>
        <taxon>Cytophagia</taxon>
        <taxon>Cytophagales</taxon>
        <taxon>Hymenobacteraceae</taxon>
        <taxon>Hymenobacter</taxon>
    </lineage>
</organism>
<dbReference type="Pfam" id="PF00534">
    <property type="entry name" value="Glycos_transf_1"/>
    <property type="match status" value="1"/>
</dbReference>
<feature type="domain" description="Glycosyl transferase family 1" evidence="1">
    <location>
        <begin position="156"/>
        <end position="281"/>
    </location>
</feature>
<dbReference type="SUPFAM" id="SSF53756">
    <property type="entry name" value="UDP-Glycosyltransferase/glycogen phosphorylase"/>
    <property type="match status" value="1"/>
</dbReference>
<dbReference type="CDD" id="cd03801">
    <property type="entry name" value="GT4_PimA-like"/>
    <property type="match status" value="1"/>
</dbReference>
<name>A0ABY4GF22_9BACT</name>
<dbReference type="InterPro" id="IPR050194">
    <property type="entry name" value="Glycosyltransferase_grp1"/>
</dbReference>
<sequence>MKILLLSHCFFPDIGGIEVNSEIYARAFTQAGHQVRVLTWSTLTTEAYFPFEVVRNPSKKELFRQHAWADVVFENNPCLRLAWPALFFNRPSVVSLNTELDPADGATWVKQAWLKRATSVISVSEAVRRKCWPAAAVIGNPYRAREFRLIPSVVRTNNFVFLGRLVSQKGTAVAVQAFGQVLTRLRAHGGQHLPTLTIIGDGPERLSLEGLVASLNLSAHVQFTGFLEGSALARELNRYRYLLVPSLFGEAFGNVVLEGMACGCLPLVSDSDGLPDAVGKAGLIFPRGMPRPWPIPCGRFCMTQF</sequence>
<dbReference type="PANTHER" id="PTHR45947:SF3">
    <property type="entry name" value="SULFOQUINOVOSYL TRANSFERASE SQD2"/>
    <property type="match status" value="1"/>
</dbReference>
<dbReference type="Gene3D" id="3.40.50.2000">
    <property type="entry name" value="Glycogen Phosphorylase B"/>
    <property type="match status" value="2"/>
</dbReference>
<gene>
    <name evidence="2" type="ORF">MUN86_28230</name>
</gene>
<proteinExistence type="predicted"/>
<dbReference type="RefSeq" id="WP_245127350.1">
    <property type="nucleotide sequence ID" value="NZ_CP095066.1"/>
</dbReference>
<keyword evidence="3" id="KW-1185">Reference proteome</keyword>